<evidence type="ECO:0000313" key="1">
    <source>
        <dbReference type="EMBL" id="JAH32584.1"/>
    </source>
</evidence>
<dbReference type="AlphaFoldDB" id="A0A0E9RTW9"/>
<reference evidence="1" key="2">
    <citation type="journal article" date="2015" name="Fish Shellfish Immunol.">
        <title>Early steps in the European eel (Anguilla anguilla)-Vibrio vulnificus interaction in the gills: Role of the RtxA13 toxin.</title>
        <authorList>
            <person name="Callol A."/>
            <person name="Pajuelo D."/>
            <person name="Ebbesson L."/>
            <person name="Teles M."/>
            <person name="MacKenzie S."/>
            <person name="Amaro C."/>
        </authorList>
    </citation>
    <scope>NUCLEOTIDE SEQUENCE</scope>
</reference>
<accession>A0A0E9RTW9</accession>
<reference evidence="1" key="1">
    <citation type="submission" date="2014-11" db="EMBL/GenBank/DDBJ databases">
        <authorList>
            <person name="Amaro Gonzalez C."/>
        </authorList>
    </citation>
    <scope>NUCLEOTIDE SEQUENCE</scope>
</reference>
<dbReference type="EMBL" id="GBXM01075993">
    <property type="protein sequence ID" value="JAH32584.1"/>
    <property type="molecule type" value="Transcribed_RNA"/>
</dbReference>
<organism evidence="1">
    <name type="scientific">Anguilla anguilla</name>
    <name type="common">European freshwater eel</name>
    <name type="synonym">Muraena anguilla</name>
    <dbReference type="NCBI Taxonomy" id="7936"/>
    <lineage>
        <taxon>Eukaryota</taxon>
        <taxon>Metazoa</taxon>
        <taxon>Chordata</taxon>
        <taxon>Craniata</taxon>
        <taxon>Vertebrata</taxon>
        <taxon>Euteleostomi</taxon>
        <taxon>Actinopterygii</taxon>
        <taxon>Neopterygii</taxon>
        <taxon>Teleostei</taxon>
        <taxon>Anguilliformes</taxon>
        <taxon>Anguillidae</taxon>
        <taxon>Anguilla</taxon>
    </lineage>
</organism>
<name>A0A0E9RTW9_ANGAN</name>
<proteinExistence type="predicted"/>
<protein>
    <submittedName>
        <fullName evidence="1">Uncharacterized protein</fullName>
    </submittedName>
</protein>
<sequence>MGLQILDIAVIQYSLNCFVSAQSLPNLAK</sequence>